<dbReference type="GO" id="GO:0015074">
    <property type="term" value="P:DNA integration"/>
    <property type="evidence" value="ECO:0007669"/>
    <property type="project" value="InterPro"/>
</dbReference>
<dbReference type="SUPFAM" id="SSF56349">
    <property type="entry name" value="DNA breaking-rejoining enzymes"/>
    <property type="match status" value="1"/>
</dbReference>
<dbReference type="Proteomes" id="UP000184191">
    <property type="component" value="Unassembled WGS sequence"/>
</dbReference>
<evidence type="ECO:0000256" key="1">
    <source>
        <dbReference type="ARBA" id="ARBA00023172"/>
    </source>
</evidence>
<reference evidence="3" key="1">
    <citation type="submission" date="2016-11" db="EMBL/GenBank/DDBJ databases">
        <authorList>
            <person name="Varghese N."/>
            <person name="Submissions S."/>
        </authorList>
    </citation>
    <scope>NUCLEOTIDE SEQUENCE [LARGE SCALE GENOMIC DNA]</scope>
    <source>
        <strain evidence="3">DSM 29327</strain>
    </source>
</reference>
<dbReference type="GO" id="GO:0003677">
    <property type="term" value="F:DNA binding"/>
    <property type="evidence" value="ECO:0007669"/>
    <property type="project" value="InterPro"/>
</dbReference>
<evidence type="ECO:0000313" key="3">
    <source>
        <dbReference type="Proteomes" id="UP000184191"/>
    </source>
</evidence>
<evidence type="ECO:0000313" key="2">
    <source>
        <dbReference type="EMBL" id="SHL79722.1"/>
    </source>
</evidence>
<dbReference type="GO" id="GO:0006310">
    <property type="term" value="P:DNA recombination"/>
    <property type="evidence" value="ECO:0007669"/>
    <property type="project" value="UniProtKB-KW"/>
</dbReference>
<organism evidence="2 3">
    <name type="scientific">Roseovarius marisflavi</name>
    <dbReference type="NCBI Taxonomy" id="1054996"/>
    <lineage>
        <taxon>Bacteria</taxon>
        <taxon>Pseudomonadati</taxon>
        <taxon>Pseudomonadota</taxon>
        <taxon>Alphaproteobacteria</taxon>
        <taxon>Rhodobacterales</taxon>
        <taxon>Roseobacteraceae</taxon>
        <taxon>Roseovarius</taxon>
    </lineage>
</organism>
<keyword evidence="1" id="KW-0233">DNA recombination</keyword>
<dbReference type="InterPro" id="IPR011010">
    <property type="entry name" value="DNA_brk_join_enz"/>
</dbReference>
<proteinExistence type="predicted"/>
<name>A0A1M7DJS5_9RHOB</name>
<gene>
    <name evidence="2" type="ORF">SAMN05444414_14220</name>
</gene>
<dbReference type="Gene3D" id="1.10.443.10">
    <property type="entry name" value="Intergrase catalytic core"/>
    <property type="match status" value="1"/>
</dbReference>
<protein>
    <recommendedName>
        <fullName evidence="4">Phage integrase family protein</fullName>
    </recommendedName>
</protein>
<dbReference type="EMBL" id="FRBN01000042">
    <property type="protein sequence ID" value="SHL79722.1"/>
    <property type="molecule type" value="Genomic_DNA"/>
</dbReference>
<dbReference type="AlphaFoldDB" id="A0A1M7DJS5"/>
<dbReference type="RefSeq" id="WP_245813585.1">
    <property type="nucleotide sequence ID" value="NZ_FRBN01000042.1"/>
</dbReference>
<keyword evidence="3" id="KW-1185">Reference proteome</keyword>
<dbReference type="InterPro" id="IPR013762">
    <property type="entry name" value="Integrase-like_cat_sf"/>
</dbReference>
<evidence type="ECO:0008006" key="4">
    <source>
        <dbReference type="Google" id="ProtNLM"/>
    </source>
</evidence>
<sequence length="54" mass="6101">MVGHLLGHTQMQTTMRYAHLADDSVRRALEENAGRLSDFMGSCSVREPDLRVLK</sequence>
<accession>A0A1M7DJS5</accession>